<evidence type="ECO:0000256" key="2">
    <source>
        <dbReference type="ARBA" id="ARBA00023315"/>
    </source>
</evidence>
<comment type="caution">
    <text evidence="4">The sequence shown here is derived from an EMBL/GenBank/DDBJ whole genome shotgun (WGS) entry which is preliminary data.</text>
</comment>
<gene>
    <name evidence="4" type="ORF">P9847_26370</name>
</gene>
<sequence>MKLQQQTFTIRPSQIKDAQALMNIDALVWTERTAPEPLCWPTREDFLLHCPPASQLVAEVDGVLCGYVGFRHPTNLAGNRHVYEIHIAVHPLYQREGVGTRMIRAAKQWAAQQGMRKLRLRVLSTNPGAVVFYRKCGFMEEGRLMDEYRIDGEFADEIWMSFFLEGTERAEKPD</sequence>
<dbReference type="InterPro" id="IPR016181">
    <property type="entry name" value="Acyl_CoA_acyltransferase"/>
</dbReference>
<evidence type="ECO:0000313" key="4">
    <source>
        <dbReference type="EMBL" id="MED5020791.1"/>
    </source>
</evidence>
<accession>A0ABU6Q0X6</accession>
<dbReference type="Proteomes" id="UP001343257">
    <property type="component" value="Unassembled WGS sequence"/>
</dbReference>
<dbReference type="InterPro" id="IPR050832">
    <property type="entry name" value="Bact_Acetyltransf"/>
</dbReference>
<keyword evidence="2" id="KW-0012">Acyltransferase</keyword>
<dbReference type="PROSITE" id="PS51186">
    <property type="entry name" value="GNAT"/>
    <property type="match status" value="1"/>
</dbReference>
<proteinExistence type="predicted"/>
<feature type="domain" description="N-acetyltransferase" evidence="3">
    <location>
        <begin position="8"/>
        <end position="165"/>
    </location>
</feature>
<dbReference type="RefSeq" id="WP_328282216.1">
    <property type="nucleotide sequence ID" value="NZ_JARTLD010000079.1"/>
</dbReference>
<dbReference type="Pfam" id="PF00583">
    <property type="entry name" value="Acetyltransf_1"/>
    <property type="match status" value="1"/>
</dbReference>
<dbReference type="EMBL" id="JARTLD010000079">
    <property type="protein sequence ID" value="MED5020791.1"/>
    <property type="molecule type" value="Genomic_DNA"/>
</dbReference>
<dbReference type="InterPro" id="IPR000182">
    <property type="entry name" value="GNAT_dom"/>
</dbReference>
<protein>
    <submittedName>
        <fullName evidence="4">GNAT family N-acetyltransferase</fullName>
    </submittedName>
</protein>
<keyword evidence="5" id="KW-1185">Reference proteome</keyword>
<evidence type="ECO:0000313" key="5">
    <source>
        <dbReference type="Proteomes" id="UP001343257"/>
    </source>
</evidence>
<dbReference type="CDD" id="cd04301">
    <property type="entry name" value="NAT_SF"/>
    <property type="match status" value="1"/>
</dbReference>
<reference evidence="4 5" key="1">
    <citation type="submission" date="2023-03" db="EMBL/GenBank/DDBJ databases">
        <title>Bacillus Genome Sequencing.</title>
        <authorList>
            <person name="Dunlap C."/>
        </authorList>
    </citation>
    <scope>NUCLEOTIDE SEQUENCE [LARGE SCALE GENOMIC DNA]</scope>
    <source>
        <strain evidence="4 5">NRS-52</strain>
    </source>
</reference>
<dbReference type="Gene3D" id="3.40.630.30">
    <property type="match status" value="1"/>
</dbReference>
<dbReference type="PANTHER" id="PTHR43877">
    <property type="entry name" value="AMINOALKYLPHOSPHONATE N-ACETYLTRANSFERASE-RELATED-RELATED"/>
    <property type="match status" value="1"/>
</dbReference>
<dbReference type="SUPFAM" id="SSF55729">
    <property type="entry name" value="Acyl-CoA N-acyltransferases (Nat)"/>
    <property type="match status" value="1"/>
</dbReference>
<evidence type="ECO:0000259" key="3">
    <source>
        <dbReference type="PROSITE" id="PS51186"/>
    </source>
</evidence>
<organism evidence="4 5">
    <name type="scientific">Paenibacillus chibensis</name>
    <dbReference type="NCBI Taxonomy" id="59846"/>
    <lineage>
        <taxon>Bacteria</taxon>
        <taxon>Bacillati</taxon>
        <taxon>Bacillota</taxon>
        <taxon>Bacilli</taxon>
        <taxon>Bacillales</taxon>
        <taxon>Paenibacillaceae</taxon>
        <taxon>Paenibacillus</taxon>
    </lineage>
</organism>
<keyword evidence="1" id="KW-0808">Transferase</keyword>
<name>A0ABU6Q0X6_9BACL</name>
<evidence type="ECO:0000256" key="1">
    <source>
        <dbReference type="ARBA" id="ARBA00022679"/>
    </source>
</evidence>